<feature type="compositionally biased region" description="Low complexity" evidence="2">
    <location>
        <begin position="885"/>
        <end position="911"/>
    </location>
</feature>
<evidence type="ECO:0000259" key="3">
    <source>
        <dbReference type="PROSITE" id="PS50086"/>
    </source>
</evidence>
<dbReference type="InterPro" id="IPR042277">
    <property type="entry name" value="IST1-like"/>
</dbReference>
<dbReference type="Pfam" id="PF00566">
    <property type="entry name" value="RabGAP-TBC"/>
    <property type="match status" value="1"/>
</dbReference>
<dbReference type="OrthoDB" id="29853at2759"/>
<comment type="caution">
    <text evidence="4">The sequence shown here is derived from an EMBL/GenBank/DDBJ whole genome shotgun (WGS) entry which is preliminary data.</text>
</comment>
<feature type="region of interest" description="Disordered" evidence="2">
    <location>
        <begin position="650"/>
        <end position="753"/>
    </location>
</feature>
<feature type="compositionally biased region" description="Basic and acidic residues" evidence="2">
    <location>
        <begin position="1243"/>
        <end position="1254"/>
    </location>
</feature>
<dbReference type="PANTHER" id="PTHR22957:SF27">
    <property type="entry name" value="TBC1 DOMAIN FAMILY MEMBER 13"/>
    <property type="match status" value="1"/>
</dbReference>
<reference evidence="4" key="1">
    <citation type="journal article" date="2020" name="New Phytol.">
        <title>Comparative genomics reveals dynamic genome evolution in host specialist ectomycorrhizal fungi.</title>
        <authorList>
            <person name="Lofgren L.A."/>
            <person name="Nguyen N.H."/>
            <person name="Vilgalys R."/>
            <person name="Ruytinx J."/>
            <person name="Liao H.L."/>
            <person name="Branco S."/>
            <person name="Kuo A."/>
            <person name="LaButti K."/>
            <person name="Lipzen A."/>
            <person name="Andreopoulos W."/>
            <person name="Pangilinan J."/>
            <person name="Riley R."/>
            <person name="Hundley H."/>
            <person name="Na H."/>
            <person name="Barry K."/>
            <person name="Grigoriev I.V."/>
            <person name="Stajich J.E."/>
            <person name="Kennedy P.G."/>
        </authorList>
    </citation>
    <scope>NUCLEOTIDE SEQUENCE</scope>
    <source>
        <strain evidence="4">DOB743</strain>
    </source>
</reference>
<proteinExistence type="inferred from homology"/>
<evidence type="ECO:0000256" key="1">
    <source>
        <dbReference type="ARBA" id="ARBA00005536"/>
    </source>
</evidence>
<feature type="compositionally biased region" description="Polar residues" evidence="2">
    <location>
        <begin position="1201"/>
        <end position="1213"/>
    </location>
</feature>
<feature type="compositionally biased region" description="Polar residues" evidence="2">
    <location>
        <begin position="783"/>
        <end position="796"/>
    </location>
</feature>
<dbReference type="Gene3D" id="1.10.472.80">
    <property type="entry name" value="Ypt/Rab-GAP domain of gyp1p, domain 3"/>
    <property type="match status" value="1"/>
</dbReference>
<dbReference type="SMART" id="SM00164">
    <property type="entry name" value="TBC"/>
    <property type="match status" value="1"/>
</dbReference>
<dbReference type="SUPFAM" id="SSF47923">
    <property type="entry name" value="Ypt/Rab-GAP domain of gyp1p"/>
    <property type="match status" value="2"/>
</dbReference>
<dbReference type="PANTHER" id="PTHR22957">
    <property type="entry name" value="TBC1 DOMAIN FAMILY MEMBER GTPASE-ACTIVATING PROTEIN"/>
    <property type="match status" value="1"/>
</dbReference>
<dbReference type="InterPro" id="IPR035969">
    <property type="entry name" value="Rab-GAP_TBC_sf"/>
</dbReference>
<organism evidence="4 5">
    <name type="scientific">Suillus placidus</name>
    <dbReference type="NCBI Taxonomy" id="48579"/>
    <lineage>
        <taxon>Eukaryota</taxon>
        <taxon>Fungi</taxon>
        <taxon>Dikarya</taxon>
        <taxon>Basidiomycota</taxon>
        <taxon>Agaricomycotina</taxon>
        <taxon>Agaricomycetes</taxon>
        <taxon>Agaricomycetidae</taxon>
        <taxon>Boletales</taxon>
        <taxon>Suillineae</taxon>
        <taxon>Suillaceae</taxon>
        <taxon>Suillus</taxon>
    </lineage>
</organism>
<feature type="compositionally biased region" description="Acidic residues" evidence="2">
    <location>
        <begin position="1255"/>
        <end position="1264"/>
    </location>
</feature>
<dbReference type="InterPro" id="IPR005061">
    <property type="entry name" value="Ist1"/>
</dbReference>
<evidence type="ECO:0000256" key="2">
    <source>
        <dbReference type="SAM" id="MobiDB-lite"/>
    </source>
</evidence>
<evidence type="ECO:0000313" key="5">
    <source>
        <dbReference type="Proteomes" id="UP000714275"/>
    </source>
</evidence>
<sequence length="1278" mass="140002">MTNWDPTATKVLLRSTSQRLGQIQERIDSQGQITRSDIATLLQQNNTALARAKAQNLIQDDAKGDLLEVVEMHVSMVIEHLGELDEGRSPSPVLTEAAACIIAAAPSVNIKELNVVRDMLTQRMHHHFSSSPNSLEKHIPLRVMQLLHSPTPSASKMNDCLTNVSKVYRVNWAAEPPRQDILNMISEILDPQGSPIVDLPRLRRLCSQGLPDEPPWLRPRIWKLLLGTVPVLKSTWQKENRKQRDSYYELVRRLLSPLYDTPAPTKPLSSIDTTLMKISESLFRLPHGLFDTLDSGPNCPTMSPLDENADENERIGCAHLLDARLQVLRGQISASKPAGIPEIRLEPDDGTLELSQLPSSGSIASRRPGAPTTLLHAGPFGGSSAHPQHISALLRLLYLHSCINPANQSPDIPSLLVPLYAVLVTEVEPEDLAHAEADTFWLFEALVGEFSELADQEGGKVWMKKFSDRLAQADGELSASLHTKGLDPMLPHYSYRWLAPLLSQTLPLTSLLPVWDVLFSYPIRTRDENHKLDALVDICTSLLIRARAPLFRLAKPGGKSPGLWAEEHATIRPSSPLRPWELSDAFLEGIALLQSYPIDAAGGIDRVLQTAHDLAQRRIEENRLLKLDNVTLGARIKATMWKGFTNQVANADGGEEEEEEEEEDSSSDEEGSHEDGNETETPAAPTLTSRLANTVWRGITNQSSMDNSPSPPSPTSPLRPQSPPLPHPPQSPPEQITSNPSPSPPPASIWGYAGKLKDSDTVAAFAKVSTNWRARAMDAWGSRRNSVESNGDTSSPVIAKSELPPSVPDKLSPLRDGASHSRDGSRESSLPSSSRGTTFEEPPRPAFFRSPRDSFLPLPRRGGIYTAPPSPEVKPQQEDNFIHKAQASLASLAALNSRTATSQTSAPQQLPRGPPRPLLLNSSSLITAKPPLAAHSDGGMPVKRHGDWMDVTRSKGHGLRTDSVSSVSSLSPSDILSGPHSKASIGSRSDIESDGRSRRVALNRKSISPMAPASRVLRVPWATSPLSVSDTTTHDPSARTYTKSVAEDSSSDRGWRAYTPADSPTTVSSPPIPPTPITVVHAEAGKVRVNGESRQSSFSEDSIPLRPPTPSKVLLRKKTPPPLRQDTDNSDSQDWTPRNPHVRSKRHHPKLPSLRTRDTNLRPTSVAEHKNVSPNSLAPPEWPEEQEIAMTPRAPEFGSKDPTSTSPIFSSHSPRPRRKTSNDTVGRSRKISAESVVRPSRSSFHEVRETRDSAAEEGDDEGYDDILSAYESEEGSRE</sequence>
<feature type="region of interest" description="Disordered" evidence="2">
    <location>
        <begin position="778"/>
        <end position="1278"/>
    </location>
</feature>
<evidence type="ECO:0000313" key="4">
    <source>
        <dbReference type="EMBL" id="KAG1782739.1"/>
    </source>
</evidence>
<dbReference type="AlphaFoldDB" id="A0A9P7A590"/>
<accession>A0A9P7A590</accession>
<feature type="compositionally biased region" description="Basic and acidic residues" evidence="2">
    <location>
        <begin position="817"/>
        <end position="826"/>
    </location>
</feature>
<dbReference type="Proteomes" id="UP000714275">
    <property type="component" value="Unassembled WGS sequence"/>
</dbReference>
<dbReference type="GO" id="GO:0006886">
    <property type="term" value="P:intracellular protein transport"/>
    <property type="evidence" value="ECO:0007669"/>
    <property type="project" value="TreeGrafter"/>
</dbReference>
<feature type="compositionally biased region" description="Pro residues" evidence="2">
    <location>
        <begin position="709"/>
        <end position="732"/>
    </location>
</feature>
<dbReference type="Gene3D" id="1.20.1260.60">
    <property type="entry name" value="Vacuolar protein sorting-associated protein Ist1"/>
    <property type="match status" value="1"/>
</dbReference>
<dbReference type="EMBL" id="JABBWD010000003">
    <property type="protein sequence ID" value="KAG1782739.1"/>
    <property type="molecule type" value="Genomic_DNA"/>
</dbReference>
<dbReference type="GO" id="GO:0005096">
    <property type="term" value="F:GTPase activator activity"/>
    <property type="evidence" value="ECO:0007669"/>
    <property type="project" value="TreeGrafter"/>
</dbReference>
<name>A0A9P7A590_9AGAM</name>
<keyword evidence="5" id="KW-1185">Reference proteome</keyword>
<feature type="compositionally biased region" description="Basic and acidic residues" evidence="2">
    <location>
        <begin position="944"/>
        <end position="953"/>
    </location>
</feature>
<feature type="domain" description="Rab-GAP TBC" evidence="3">
    <location>
        <begin position="212"/>
        <end position="522"/>
    </location>
</feature>
<feature type="compositionally biased region" description="Basic residues" evidence="2">
    <location>
        <begin position="1140"/>
        <end position="1150"/>
    </location>
</feature>
<feature type="compositionally biased region" description="Low complexity" evidence="2">
    <location>
        <begin position="962"/>
        <end position="977"/>
    </location>
</feature>
<dbReference type="InterPro" id="IPR000195">
    <property type="entry name" value="Rab-GAP-TBC_dom"/>
</dbReference>
<dbReference type="PROSITE" id="PS50086">
    <property type="entry name" value="TBC_RABGAP"/>
    <property type="match status" value="1"/>
</dbReference>
<feature type="compositionally biased region" description="Acidic residues" evidence="2">
    <location>
        <begin position="653"/>
        <end position="672"/>
    </location>
</feature>
<gene>
    <name evidence="4" type="ORF">EV702DRAFT_400093</name>
</gene>
<dbReference type="Pfam" id="PF03398">
    <property type="entry name" value="Ist1"/>
    <property type="match status" value="1"/>
</dbReference>
<comment type="similarity">
    <text evidence="1">Belongs to the IST1 family.</text>
</comment>
<protein>
    <submittedName>
        <fullName evidence="4">Regulator of Vps4 activity in the MVB pathway-domain-containing protein</fullName>
    </submittedName>
</protein>